<evidence type="ECO:0000256" key="2">
    <source>
        <dbReference type="ARBA" id="ARBA00022676"/>
    </source>
</evidence>
<accession>A0ABT4VFT0</accession>
<keyword evidence="7" id="KW-1185">Reference proteome</keyword>
<dbReference type="Pfam" id="PF00852">
    <property type="entry name" value="Glyco_transf_10"/>
    <property type="match status" value="1"/>
</dbReference>
<feature type="domain" description="Fucosyltransferase C-terminal" evidence="4">
    <location>
        <begin position="145"/>
        <end position="277"/>
    </location>
</feature>
<name>A0ABT4VFT0_9HELI</name>
<keyword evidence="2" id="KW-0328">Glycosyltransferase</keyword>
<gene>
    <name evidence="6" type="ORF">PF021_04850</name>
</gene>
<evidence type="ECO:0000259" key="4">
    <source>
        <dbReference type="Pfam" id="PF00852"/>
    </source>
</evidence>
<evidence type="ECO:0000313" key="7">
    <source>
        <dbReference type="Proteomes" id="UP001210261"/>
    </source>
</evidence>
<dbReference type="RefSeq" id="WP_271021294.1">
    <property type="nucleotide sequence ID" value="NZ_JAQHXR010000002.1"/>
</dbReference>
<dbReference type="Proteomes" id="UP001210261">
    <property type="component" value="Unassembled WGS sequence"/>
</dbReference>
<keyword evidence="3" id="KW-0808">Transferase</keyword>
<proteinExistence type="inferred from homology"/>
<comment type="caution">
    <text evidence="6">The sequence shown here is derived from an EMBL/GenBank/DDBJ whole genome shotgun (WGS) entry which is preliminary data.</text>
</comment>
<dbReference type="InterPro" id="IPR041058">
    <property type="entry name" value="FucT_N"/>
</dbReference>
<dbReference type="Pfam" id="PF18025">
    <property type="entry name" value="FucT_N"/>
    <property type="match status" value="1"/>
</dbReference>
<dbReference type="PANTHER" id="PTHR11929">
    <property type="entry name" value="ALPHA- 1,3 -FUCOSYLTRANSFERASE"/>
    <property type="match status" value="1"/>
</dbReference>
<sequence length="351" mass="41579">MAKTKKTQQISKKKIKLRIVDWWNVETEENFWKDGIIKKINEKFEVEYSNEPDFLIYGPYGYRHINFSCPRIFVTYENVRTNWNIADYGIDFDYMSFGDRHERICYIGALGEEQRIVLNPKLKRNYKKTKFCGFMATNSGWGIVGLERDKAFDEISKYKQVDSGGNWRNNIGGAVGNRWGDDVFTSKINWLKDYKFNLCFENSSYAGYTTERIFDAFIAGCIPIYWGDPVISGFGDDRKSDFVINPKAFINALNYPTLKDMVEDIKRIDSDDKLFKEMINEPIFLEVESYEYYNNRIYDFIFKILDQDPKDAYRRGEGQFLYMHENFYKKAIEEKSIAMYVSKYKSEEFLK</sequence>
<organism evidence="6 7">
    <name type="scientific">Helicobacter ibis</name>
    <dbReference type="NCBI Taxonomy" id="2962633"/>
    <lineage>
        <taxon>Bacteria</taxon>
        <taxon>Pseudomonadati</taxon>
        <taxon>Campylobacterota</taxon>
        <taxon>Epsilonproteobacteria</taxon>
        <taxon>Campylobacterales</taxon>
        <taxon>Helicobacteraceae</taxon>
        <taxon>Helicobacter</taxon>
    </lineage>
</organism>
<dbReference type="Gene3D" id="3.40.50.11660">
    <property type="entry name" value="Glycosyl transferase family 10, C-terminal domain"/>
    <property type="match status" value="1"/>
</dbReference>
<comment type="similarity">
    <text evidence="1">Belongs to the glycosyltransferase 10 family.</text>
</comment>
<dbReference type="SUPFAM" id="SSF53756">
    <property type="entry name" value="UDP-Glycosyltransferase/glycogen phosphorylase"/>
    <property type="match status" value="1"/>
</dbReference>
<evidence type="ECO:0000259" key="5">
    <source>
        <dbReference type="Pfam" id="PF18025"/>
    </source>
</evidence>
<dbReference type="InterPro" id="IPR055270">
    <property type="entry name" value="Glyco_tran_10_C"/>
</dbReference>
<reference evidence="6 7" key="1">
    <citation type="submission" date="2023-01" db="EMBL/GenBank/DDBJ databases">
        <title>Description of Helicobacter ibis sp. nov. isolated from faecal droppings of black-faced ibis (Theristicus melanopis).</title>
        <authorList>
            <person name="Lopez-Cantillo M."/>
            <person name="Vidal-Veuthey B."/>
            <person name="Mella A."/>
            <person name="De La Haba R."/>
            <person name="Collado L."/>
        </authorList>
    </citation>
    <scope>NUCLEOTIDE SEQUENCE [LARGE SCALE GENOMIC DNA]</scope>
    <source>
        <strain evidence="6 7">A82</strain>
    </source>
</reference>
<evidence type="ECO:0000313" key="6">
    <source>
        <dbReference type="EMBL" id="MDA3969003.1"/>
    </source>
</evidence>
<evidence type="ECO:0000256" key="3">
    <source>
        <dbReference type="ARBA" id="ARBA00022679"/>
    </source>
</evidence>
<dbReference type="InterPro" id="IPR001503">
    <property type="entry name" value="Glyco_trans_10"/>
</dbReference>
<evidence type="ECO:0000256" key="1">
    <source>
        <dbReference type="ARBA" id="ARBA00008919"/>
    </source>
</evidence>
<dbReference type="PANTHER" id="PTHR11929:SF194">
    <property type="entry name" value="ALPHA-(1,3)-FUCOSYLTRANSFERASE 10"/>
    <property type="match status" value="1"/>
</dbReference>
<dbReference type="EMBL" id="JAQHXR010000002">
    <property type="protein sequence ID" value="MDA3969003.1"/>
    <property type="molecule type" value="Genomic_DNA"/>
</dbReference>
<dbReference type="InterPro" id="IPR038577">
    <property type="entry name" value="GT10-like_C_sf"/>
</dbReference>
<protein>
    <submittedName>
        <fullName evidence="6">Glycosyltransferase family 10</fullName>
    </submittedName>
</protein>
<feature type="domain" description="Alpha-(1,3)-fucosyltransferase FucT N-terminal" evidence="5">
    <location>
        <begin position="19"/>
        <end position="104"/>
    </location>
</feature>